<dbReference type="Proteomes" id="UP000886335">
    <property type="component" value="Unassembled WGS sequence"/>
</dbReference>
<dbReference type="InterPro" id="IPR019800">
    <property type="entry name" value="Glyco_hydro_3_AS"/>
</dbReference>
<feature type="chain" id="PRO_5032611375" description="beta-N-acetylhexosaminidase" evidence="6">
    <location>
        <begin position="23"/>
        <end position="572"/>
    </location>
</feature>
<evidence type="ECO:0000256" key="2">
    <source>
        <dbReference type="ARBA" id="ARBA00005336"/>
    </source>
</evidence>
<name>A0A831STJ9_PROAE</name>
<sequence length="572" mass="62882">MPRTFTILLTLMLSLLPLTLRAADITTETLFTKKDRDIERQLKTMSLPDKIGQMIIAHFPAEFKGPEDKAYLKLSALVSSGKTGGIMFLKGNVSDAAFLANRFQLLAPYPLLISADMEKGLAMRIEGATEFAPSMALSATSDPSLVYRMAKVIAEEARALGIVHSYGPSTDLNINPDNPIINTRSYGDRVEQAVTMATAFIDGLQDNRVIATVKHFPGHGDVTVDSHLALPVLEADRKRLEELELKPFQAAIDHGVLSVMIGHLAVPEITESRVPATLSWGIVTGLLRKKMGFDGLVVTDALNMKALYEDYTLEEISVLAVEAGNDLLLFSPDPELTHKTVLDAVRSGRIPLQRIDDAVRRILQAKKWLGLDRQRIVNLDNIPHKIGISAHQDLARTITERSLTVVRDTGPNLPLRTDKSGNVIHIILEDKKHSLSGEEFEMNMKTAYQASTIRITPRSKEKDYRNALEKARLASAVVISSYVEVLTGSKALALNEMQESFVRTLSSVLPPSTPLIMISFGTPYLVRHFPDIPTYLCTYTSSPLSGEAVIKALEGKITPEGRLPVTLSASNE</sequence>
<evidence type="ECO:0000259" key="7">
    <source>
        <dbReference type="Pfam" id="PF00933"/>
    </source>
</evidence>
<dbReference type="InterPro" id="IPR050226">
    <property type="entry name" value="NagZ_Beta-hexosaminidase"/>
</dbReference>
<keyword evidence="6" id="KW-0732">Signal</keyword>
<keyword evidence="5" id="KW-0326">Glycosidase</keyword>
<dbReference type="InterPro" id="IPR001764">
    <property type="entry name" value="Glyco_hydro_3_N"/>
</dbReference>
<evidence type="ECO:0000256" key="1">
    <source>
        <dbReference type="ARBA" id="ARBA00001231"/>
    </source>
</evidence>
<dbReference type="GO" id="GO:0009254">
    <property type="term" value="P:peptidoglycan turnover"/>
    <property type="evidence" value="ECO:0007669"/>
    <property type="project" value="TreeGrafter"/>
</dbReference>
<feature type="domain" description="Glycoside hydrolase family 3 N-terminal" evidence="7">
    <location>
        <begin position="47"/>
        <end position="364"/>
    </location>
</feature>
<protein>
    <recommendedName>
        <fullName evidence="3">beta-N-acetylhexosaminidase</fullName>
        <ecNumber evidence="3">3.2.1.52</ecNumber>
    </recommendedName>
</protein>
<dbReference type="GO" id="GO:0004563">
    <property type="term" value="F:beta-N-acetylhexosaminidase activity"/>
    <property type="evidence" value="ECO:0007669"/>
    <property type="project" value="UniProtKB-EC"/>
</dbReference>
<evidence type="ECO:0000256" key="3">
    <source>
        <dbReference type="ARBA" id="ARBA00012663"/>
    </source>
</evidence>
<proteinExistence type="inferred from homology"/>
<dbReference type="GO" id="GO:0005975">
    <property type="term" value="P:carbohydrate metabolic process"/>
    <property type="evidence" value="ECO:0007669"/>
    <property type="project" value="InterPro"/>
</dbReference>
<dbReference type="EMBL" id="DSBW01000184">
    <property type="protein sequence ID" value="HED31684.1"/>
    <property type="molecule type" value="Genomic_DNA"/>
</dbReference>
<evidence type="ECO:0000313" key="8">
    <source>
        <dbReference type="EMBL" id="HED31684.1"/>
    </source>
</evidence>
<dbReference type="PROSITE" id="PS00775">
    <property type="entry name" value="GLYCOSYL_HYDROL_F3"/>
    <property type="match status" value="1"/>
</dbReference>
<dbReference type="InterPro" id="IPR017853">
    <property type="entry name" value="GH"/>
</dbReference>
<dbReference type="Gene3D" id="3.20.20.300">
    <property type="entry name" value="Glycoside hydrolase, family 3, N-terminal domain"/>
    <property type="match status" value="1"/>
</dbReference>
<dbReference type="PANTHER" id="PTHR30480">
    <property type="entry name" value="BETA-HEXOSAMINIDASE-RELATED"/>
    <property type="match status" value="1"/>
</dbReference>
<accession>A0A831STJ9</accession>
<dbReference type="PANTHER" id="PTHR30480:SF13">
    <property type="entry name" value="BETA-HEXOSAMINIDASE"/>
    <property type="match status" value="1"/>
</dbReference>
<dbReference type="Gene3D" id="3.40.50.1700">
    <property type="entry name" value="Glycoside hydrolase family 3 C-terminal domain"/>
    <property type="match status" value="1"/>
</dbReference>
<dbReference type="SUPFAM" id="SSF52279">
    <property type="entry name" value="Beta-D-glucan exohydrolase, C-terminal domain"/>
    <property type="match status" value="1"/>
</dbReference>
<evidence type="ECO:0000256" key="5">
    <source>
        <dbReference type="ARBA" id="ARBA00023295"/>
    </source>
</evidence>
<reference evidence="8" key="1">
    <citation type="journal article" date="2020" name="mSystems">
        <title>Genome- and Community-Level Interaction Insights into Carbon Utilization and Element Cycling Functions of Hydrothermarchaeota in Hydrothermal Sediment.</title>
        <authorList>
            <person name="Zhou Z."/>
            <person name="Liu Y."/>
            <person name="Xu W."/>
            <person name="Pan J."/>
            <person name="Luo Z.H."/>
            <person name="Li M."/>
        </authorList>
    </citation>
    <scope>NUCLEOTIDE SEQUENCE [LARGE SCALE GENOMIC DNA]</scope>
    <source>
        <strain evidence="8">SpSt-1181</strain>
    </source>
</reference>
<feature type="signal peptide" evidence="6">
    <location>
        <begin position="1"/>
        <end position="22"/>
    </location>
</feature>
<dbReference type="AlphaFoldDB" id="A0A831STJ9"/>
<dbReference type="InterPro" id="IPR036962">
    <property type="entry name" value="Glyco_hydro_3_N_sf"/>
</dbReference>
<keyword evidence="4 8" id="KW-0378">Hydrolase</keyword>
<dbReference type="Pfam" id="PF00933">
    <property type="entry name" value="Glyco_hydro_3"/>
    <property type="match status" value="1"/>
</dbReference>
<dbReference type="SUPFAM" id="SSF51445">
    <property type="entry name" value="(Trans)glycosidases"/>
    <property type="match status" value="1"/>
</dbReference>
<dbReference type="PRINTS" id="PR00133">
    <property type="entry name" value="GLHYDRLASE3"/>
</dbReference>
<gene>
    <name evidence="8" type="ORF">ENN50_08440</name>
</gene>
<comment type="catalytic activity">
    <reaction evidence="1">
        <text>Hydrolysis of terminal non-reducing N-acetyl-D-hexosamine residues in N-acetyl-beta-D-hexosaminides.</text>
        <dbReference type="EC" id="3.2.1.52"/>
    </reaction>
</comment>
<dbReference type="EC" id="3.2.1.52" evidence="3"/>
<dbReference type="InterPro" id="IPR036881">
    <property type="entry name" value="Glyco_hydro_3_C_sf"/>
</dbReference>
<evidence type="ECO:0000256" key="6">
    <source>
        <dbReference type="SAM" id="SignalP"/>
    </source>
</evidence>
<comment type="similarity">
    <text evidence="2">Belongs to the glycosyl hydrolase 3 family.</text>
</comment>
<evidence type="ECO:0000256" key="4">
    <source>
        <dbReference type="ARBA" id="ARBA00022801"/>
    </source>
</evidence>
<organism evidence="8">
    <name type="scientific">Prosthecochloris aestuarii</name>
    <dbReference type="NCBI Taxonomy" id="1102"/>
    <lineage>
        <taxon>Bacteria</taxon>
        <taxon>Pseudomonadati</taxon>
        <taxon>Chlorobiota</taxon>
        <taxon>Chlorobiia</taxon>
        <taxon>Chlorobiales</taxon>
        <taxon>Chlorobiaceae</taxon>
        <taxon>Prosthecochloris</taxon>
    </lineage>
</organism>
<comment type="caution">
    <text evidence="8">The sequence shown here is derived from an EMBL/GenBank/DDBJ whole genome shotgun (WGS) entry which is preliminary data.</text>
</comment>